<evidence type="ECO:0000256" key="2">
    <source>
        <dbReference type="SAM" id="MobiDB-lite"/>
    </source>
</evidence>
<comment type="caution">
    <text evidence="3">The sequence shown here is derived from an EMBL/GenBank/DDBJ whole genome shotgun (WGS) entry which is preliminary data.</text>
</comment>
<dbReference type="EMBL" id="JANBUO010000797">
    <property type="protein sequence ID" value="KAJ2801527.1"/>
    <property type="molecule type" value="Genomic_DNA"/>
</dbReference>
<keyword evidence="4" id="KW-1185">Reference proteome</keyword>
<gene>
    <name evidence="3" type="ORF">H4R20_003632</name>
</gene>
<dbReference type="Proteomes" id="UP001140094">
    <property type="component" value="Unassembled WGS sequence"/>
</dbReference>
<dbReference type="AlphaFoldDB" id="A0A9W8HSY2"/>
<feature type="region of interest" description="Disordered" evidence="2">
    <location>
        <begin position="650"/>
        <end position="677"/>
    </location>
</feature>
<feature type="non-terminal residue" evidence="3">
    <location>
        <position position="1"/>
    </location>
</feature>
<feature type="region of interest" description="Disordered" evidence="2">
    <location>
        <begin position="365"/>
        <end position="458"/>
    </location>
</feature>
<keyword evidence="1" id="KW-0175">Coiled coil</keyword>
<feature type="region of interest" description="Disordered" evidence="2">
    <location>
        <begin position="883"/>
        <end position="917"/>
    </location>
</feature>
<name>A0A9W8HSY2_9FUNG</name>
<organism evidence="3 4">
    <name type="scientific">Coemansia guatemalensis</name>
    <dbReference type="NCBI Taxonomy" id="2761395"/>
    <lineage>
        <taxon>Eukaryota</taxon>
        <taxon>Fungi</taxon>
        <taxon>Fungi incertae sedis</taxon>
        <taxon>Zoopagomycota</taxon>
        <taxon>Kickxellomycotina</taxon>
        <taxon>Kickxellomycetes</taxon>
        <taxon>Kickxellales</taxon>
        <taxon>Kickxellaceae</taxon>
        <taxon>Coemansia</taxon>
    </lineage>
</organism>
<dbReference type="OrthoDB" id="5554021at2759"/>
<evidence type="ECO:0000313" key="3">
    <source>
        <dbReference type="EMBL" id="KAJ2801527.1"/>
    </source>
</evidence>
<feature type="region of interest" description="Disordered" evidence="2">
    <location>
        <begin position="1"/>
        <end position="23"/>
    </location>
</feature>
<evidence type="ECO:0000313" key="4">
    <source>
        <dbReference type="Proteomes" id="UP001140094"/>
    </source>
</evidence>
<sequence>PRAAYHNPSNASGSQGARGSPDMFLDRYAGMQIRASGVQSGQVELNPVTARGIVAGSGGQPRTGAYAGSTGNTDRDVWQHGQQQQQTEGALSPRRRTTHQESYATPPTAHRATISTVLGSGPHSAEAVRVGSGDVAGGARTQSTPRTGERRSAVASPAGRRHSQAEFDTYDGRSIATTFGLESQFSRANYDDSSMYAYTPGRDARQAAMHAMGLARASMSASAGLRSATDNMLTPETPSAAVFGSRSHRHSRVNSVVSPNTRARALQDTHNALTGGTRAGRTAAPSYNADDRFGQRMQAAQTWYGPGAGRARDTVSDTYAWGPSASGRGRAGSVVHAGGAAQYDAQSRGNGLAVGAGAHAHRASFNGSAIGSHTPSGLGSSQARGGARQSGAVRTGDAGSSFMSASGRKPRASAQRTGKTPIRSNWYHKEEMLSESDIKDQEFESSDEEDFDNEERGYGGDMVAQQKLIQKQQRTIFDLNMRCKMLTTAMNSKTADPYTALLDDFGRTCAANRRANRELDHLRGEVADLRSECTRLADVSANPPPCTLPHGMSEAEQQQLEDARRALAVESSMATQRMRMLEDKDAHIRELQEELTRERLNSDHWHRVAMDLRVDADANANISPASAASRARAETATTSETVTLRAFSENSAGADHRASAQSSQLQSQLRESEHKRQILQDELKQTRKKMRDFEEQRRVLQLEMKRSLASRLALDGKSDQADIARLTDENETLKDECDALMRQLDDARAQAHSHAEAALAAASSIDLDGDADDDAAAGSAALRAETAKLKIECRDSQKQAELAEENVRQLQEELDTTREQMHRLCHDYLRPHLRELTVGPAQAEAVYDHVRRWSQLKVTVPAEEAGTPTKGNGRLSNRFDYNARNPLPSLLEQADSTSDFAAEVPRDHSTVGSPPSF</sequence>
<feature type="compositionally biased region" description="Basic and acidic residues" evidence="2">
    <location>
        <begin position="427"/>
        <end position="442"/>
    </location>
</feature>
<feature type="region of interest" description="Disordered" evidence="2">
    <location>
        <begin position="54"/>
        <end position="164"/>
    </location>
</feature>
<protein>
    <submittedName>
        <fullName evidence="3">Uncharacterized protein</fullName>
    </submittedName>
</protein>
<proteinExistence type="predicted"/>
<evidence type="ECO:0000256" key="1">
    <source>
        <dbReference type="SAM" id="Coils"/>
    </source>
</evidence>
<feature type="compositionally biased region" description="Acidic residues" evidence="2">
    <location>
        <begin position="443"/>
        <end position="453"/>
    </location>
</feature>
<feature type="compositionally biased region" description="Polar residues" evidence="2">
    <location>
        <begin position="365"/>
        <end position="383"/>
    </location>
</feature>
<feature type="compositionally biased region" description="Polar residues" evidence="2">
    <location>
        <begin position="7"/>
        <end position="17"/>
    </location>
</feature>
<feature type="coiled-coil region" evidence="1">
    <location>
        <begin position="786"/>
        <end position="827"/>
    </location>
</feature>
<feature type="compositionally biased region" description="Low complexity" evidence="2">
    <location>
        <begin position="659"/>
        <end position="669"/>
    </location>
</feature>
<accession>A0A9W8HSY2</accession>
<reference evidence="3" key="1">
    <citation type="submission" date="2022-07" db="EMBL/GenBank/DDBJ databases">
        <title>Phylogenomic reconstructions and comparative analyses of Kickxellomycotina fungi.</title>
        <authorList>
            <person name="Reynolds N.K."/>
            <person name="Stajich J.E."/>
            <person name="Barry K."/>
            <person name="Grigoriev I.V."/>
            <person name="Crous P."/>
            <person name="Smith M.E."/>
        </authorList>
    </citation>
    <scope>NUCLEOTIDE SEQUENCE</scope>
    <source>
        <strain evidence="3">NRRL 1565</strain>
    </source>
</reference>